<keyword evidence="5" id="KW-1185">Reference proteome</keyword>
<dbReference type="InterPro" id="IPR014729">
    <property type="entry name" value="Rossmann-like_a/b/a_fold"/>
</dbReference>
<dbReference type="AlphaFoldDB" id="A0A4R5VYT4"/>
<accession>A0A4R5VYT4</accession>
<feature type="domain" description="Electron transfer flavoprotein alpha/beta-subunit N-terminal" evidence="1">
    <location>
        <begin position="32"/>
        <end position="199"/>
    </location>
</feature>
<dbReference type="InterPro" id="IPR012255">
    <property type="entry name" value="ETF_b"/>
</dbReference>
<dbReference type="InterPro" id="IPR014730">
    <property type="entry name" value="ETF_a/b_N"/>
</dbReference>
<evidence type="ECO:0000313" key="3">
    <source>
        <dbReference type="EMBL" id="TDK64206.1"/>
    </source>
</evidence>
<evidence type="ECO:0000259" key="1">
    <source>
        <dbReference type="Pfam" id="PF01012"/>
    </source>
</evidence>
<dbReference type="EMBL" id="JAVGVR010000001">
    <property type="protein sequence ID" value="MDQ6594913.1"/>
    <property type="molecule type" value="Genomic_DNA"/>
</dbReference>
<dbReference type="Proteomes" id="UP001178888">
    <property type="component" value="Unassembled WGS sequence"/>
</dbReference>
<evidence type="ECO:0000313" key="4">
    <source>
        <dbReference type="Proteomes" id="UP000295132"/>
    </source>
</evidence>
<dbReference type="EMBL" id="SMYO01000002">
    <property type="protein sequence ID" value="TDK64206.1"/>
    <property type="molecule type" value="Genomic_DNA"/>
</dbReference>
<protein>
    <recommendedName>
        <fullName evidence="1">Electron transfer flavoprotein alpha/beta-subunit N-terminal domain-containing protein</fullName>
    </recommendedName>
</protein>
<evidence type="ECO:0000313" key="2">
    <source>
        <dbReference type="EMBL" id="MDQ6594913.1"/>
    </source>
</evidence>
<reference evidence="2" key="2">
    <citation type="submission" date="2023-08" db="EMBL/GenBank/DDBJ databases">
        <title>Nitrogen cycling bacteria in agricultural field soils.</title>
        <authorList>
            <person name="Jang J."/>
        </authorList>
    </citation>
    <scope>NUCLEOTIDE SEQUENCE</scope>
    <source>
        <strain evidence="2">PS3-36</strain>
    </source>
</reference>
<dbReference type="GO" id="GO:0009055">
    <property type="term" value="F:electron transfer activity"/>
    <property type="evidence" value="ECO:0007669"/>
    <property type="project" value="InterPro"/>
</dbReference>
<reference evidence="3 4" key="1">
    <citation type="submission" date="2019-03" db="EMBL/GenBank/DDBJ databases">
        <title>Bacillus niacini sp. nov. a Nicotinate-Metabolizing Mesophile Isolated from Soil.</title>
        <authorList>
            <person name="Zhang G."/>
        </authorList>
    </citation>
    <scope>NUCLEOTIDE SEQUENCE [LARGE SCALE GENOMIC DNA]</scope>
    <source>
        <strain evidence="3 4">WN066</strain>
    </source>
</reference>
<dbReference type="SUPFAM" id="SSF52402">
    <property type="entry name" value="Adenine nucleotide alpha hydrolases-like"/>
    <property type="match status" value="1"/>
</dbReference>
<dbReference type="Gene3D" id="3.40.50.620">
    <property type="entry name" value="HUPs"/>
    <property type="match status" value="1"/>
</dbReference>
<organism evidence="3 4">
    <name type="scientific">Bacillus salipaludis</name>
    <dbReference type="NCBI Taxonomy" id="2547811"/>
    <lineage>
        <taxon>Bacteria</taxon>
        <taxon>Bacillati</taxon>
        <taxon>Bacillota</taxon>
        <taxon>Bacilli</taxon>
        <taxon>Bacillales</taxon>
        <taxon>Bacillaceae</taxon>
        <taxon>Bacillus</taxon>
    </lineage>
</organism>
<gene>
    <name evidence="3" type="ORF">E2K98_04930</name>
    <name evidence="2" type="ORF">RCG21_00355</name>
</gene>
<evidence type="ECO:0000313" key="5">
    <source>
        <dbReference type="Proteomes" id="UP001178888"/>
    </source>
</evidence>
<comment type="caution">
    <text evidence="3">The sequence shown here is derived from an EMBL/GenBank/DDBJ whole genome shotgun (WGS) entry which is preliminary data.</text>
</comment>
<name>A0A4R5VYT4_9BACI</name>
<dbReference type="Pfam" id="PF01012">
    <property type="entry name" value="ETF"/>
    <property type="match status" value="1"/>
</dbReference>
<dbReference type="RefSeq" id="WP_133333145.1">
    <property type="nucleotide sequence ID" value="NZ_JAVGVR010000001.1"/>
</dbReference>
<sequence length="280" mass="32243">MLNFVVLVRSVFDSISIKWDYQNQKLKYLSDNFNKQDLHALQWACNYKEKQPAHITVLLMVEEGREVSLHRIKKFPIDVCKVVHVPEGDQHSTDMAPYIYEELKESHYDVILCGSESEDMQRGTTPILLARYLNIPYISRVYSIDSELGDDTWGVQCKEGRSTLHTFTIKLPALIGVERSVTPLRYISRIHGNKSVEIITKRAGPIQSATVKNKRIKISEKQPVIRYLEVPTDFLAQHRMLSVAGITKNQNEKSSAKTKSVPTPEHIHFIARKVEQWLKE</sequence>
<dbReference type="PANTHER" id="PTHR21294">
    <property type="entry name" value="ELECTRON TRANSFER FLAVOPROTEIN BETA-SUBUNIT"/>
    <property type="match status" value="1"/>
</dbReference>
<proteinExistence type="predicted"/>
<dbReference type="Proteomes" id="UP000295132">
    <property type="component" value="Unassembled WGS sequence"/>
</dbReference>